<feature type="transmembrane region" description="Helical" evidence="1">
    <location>
        <begin position="105"/>
        <end position="127"/>
    </location>
</feature>
<dbReference type="AlphaFoldDB" id="A0A1V9EYJ7"/>
<dbReference type="EMBL" id="LWBP01000218">
    <property type="protein sequence ID" value="OQP51220.1"/>
    <property type="molecule type" value="Genomic_DNA"/>
</dbReference>
<organism evidence="3 4">
    <name type="scientific">Niastella populi</name>
    <dbReference type="NCBI Taxonomy" id="550983"/>
    <lineage>
        <taxon>Bacteria</taxon>
        <taxon>Pseudomonadati</taxon>
        <taxon>Bacteroidota</taxon>
        <taxon>Chitinophagia</taxon>
        <taxon>Chitinophagales</taxon>
        <taxon>Chitinophagaceae</taxon>
        <taxon>Niastella</taxon>
    </lineage>
</organism>
<sequence>MLYLALMYCIISLACLFAGILAYALLSFLGIVNNTPAEKPLVFYAITGLIFITATGQWLVLFCPLNIFSTLAVLASLSLCCLALKKRIQHRLAPVIASLRKLSAISLGIAGILFFMILTLNAGPVIMDDTESYHIQNIKWIQEYGTVPGLANLHIRYGFNSSWFIAIGLVSPAMTGVNTYEVLNGLLSCWLCFYFIEKINPLFTGKISVLSNIQYTGILTLLMLTLFTWPMIRGNATTANYDFITTCCVVILLIESIYYSRFTSFEEWILWPFFLFTIRIINYPLLLLSVPILWQCIKEKKWRYIAGYVSIGLITTAPFLIRNVILSGYVFFPVSQIDLFAVNWKASKKVTEALASYIKYFNRVNNMHQSIEITRSYSFPSWIRLWYKYLFLYDKPVVTLSLAGYSFSILKWKVIRKNFNIHAQWMVLVLTFQLISWFFVAPDPRFAYGPLLGGIALFFVLIKPVTVSFLSKAVLKTSASILTAGCLIYITHKIVINPAYRNGVLPYPLPKPPFDVVKIDNITLKIPHKILNNQTARCYDTDLPCLYFVQPALRARGKVISDGFYLQKNIPVITTGERY</sequence>
<evidence type="ECO:0000259" key="2">
    <source>
        <dbReference type="Pfam" id="PF26626"/>
    </source>
</evidence>
<accession>A0A1V9EYJ7</accession>
<reference evidence="4" key="1">
    <citation type="submission" date="2016-04" db="EMBL/GenBank/DDBJ databases">
        <authorList>
            <person name="Chen L."/>
            <person name="Zhuang W."/>
            <person name="Wang G."/>
        </authorList>
    </citation>
    <scope>NUCLEOTIDE SEQUENCE [LARGE SCALE GENOMIC DNA]</scope>
    <source>
        <strain evidence="4">208</strain>
    </source>
</reference>
<feature type="transmembrane region" description="Helical" evidence="1">
    <location>
        <begin position="446"/>
        <end position="462"/>
    </location>
</feature>
<feature type="transmembrane region" description="Helical" evidence="1">
    <location>
        <begin position="213"/>
        <end position="232"/>
    </location>
</feature>
<dbReference type="InterPro" id="IPR058065">
    <property type="entry name" value="LIC_10190-like"/>
</dbReference>
<feature type="transmembrane region" description="Helical" evidence="1">
    <location>
        <begin position="271"/>
        <end position="294"/>
    </location>
</feature>
<dbReference type="Pfam" id="PF26626">
    <property type="entry name" value="DUF8201"/>
    <property type="match status" value="1"/>
</dbReference>
<dbReference type="STRING" id="550983.A4R26_29510"/>
<dbReference type="NCBIfam" id="NF047510">
    <property type="entry name" value="LIC_10190_fam"/>
    <property type="match status" value="1"/>
</dbReference>
<feature type="transmembrane region" description="Helical" evidence="1">
    <location>
        <begin position="41"/>
        <end position="61"/>
    </location>
</feature>
<feature type="transmembrane region" description="Helical" evidence="1">
    <location>
        <begin position="306"/>
        <end position="332"/>
    </location>
</feature>
<keyword evidence="1" id="KW-1133">Transmembrane helix</keyword>
<comment type="caution">
    <text evidence="3">The sequence shown here is derived from an EMBL/GenBank/DDBJ whole genome shotgun (WGS) entry which is preliminary data.</text>
</comment>
<keyword evidence="1" id="KW-0812">Transmembrane</keyword>
<feature type="domain" description="DUF8201" evidence="2">
    <location>
        <begin position="1"/>
        <end position="449"/>
    </location>
</feature>
<evidence type="ECO:0000313" key="3">
    <source>
        <dbReference type="EMBL" id="OQP51220.1"/>
    </source>
</evidence>
<feature type="transmembrane region" description="Helical" evidence="1">
    <location>
        <begin position="419"/>
        <end position="440"/>
    </location>
</feature>
<keyword evidence="1" id="KW-0472">Membrane</keyword>
<feature type="transmembrane region" description="Helical" evidence="1">
    <location>
        <begin position="67"/>
        <end position="84"/>
    </location>
</feature>
<proteinExistence type="predicted"/>
<gene>
    <name evidence="3" type="ORF">A4R26_29510</name>
</gene>
<dbReference type="InterPro" id="IPR058514">
    <property type="entry name" value="DUF8201"/>
</dbReference>
<feature type="transmembrane region" description="Helical" evidence="1">
    <location>
        <begin position="6"/>
        <end position="29"/>
    </location>
</feature>
<feature type="transmembrane region" description="Helical" evidence="1">
    <location>
        <begin position="239"/>
        <end position="259"/>
    </location>
</feature>
<evidence type="ECO:0000256" key="1">
    <source>
        <dbReference type="SAM" id="Phobius"/>
    </source>
</evidence>
<keyword evidence="4" id="KW-1185">Reference proteome</keyword>
<protein>
    <recommendedName>
        <fullName evidence="2">DUF8201 domain-containing protein</fullName>
    </recommendedName>
</protein>
<evidence type="ECO:0000313" key="4">
    <source>
        <dbReference type="Proteomes" id="UP000192276"/>
    </source>
</evidence>
<name>A0A1V9EYJ7_9BACT</name>
<dbReference type="Proteomes" id="UP000192276">
    <property type="component" value="Unassembled WGS sequence"/>
</dbReference>